<dbReference type="PANTHER" id="PTHR33571">
    <property type="entry name" value="SSL8005 PROTEIN"/>
    <property type="match status" value="1"/>
</dbReference>
<evidence type="ECO:0000313" key="11">
    <source>
        <dbReference type="EMBL" id="RLE09159.1"/>
    </source>
</evidence>
<evidence type="ECO:0000256" key="4">
    <source>
        <dbReference type="ARBA" id="ARBA00022695"/>
    </source>
</evidence>
<keyword evidence="5" id="KW-0479">Metal-binding</keyword>
<dbReference type="PANTHER" id="PTHR33571:SF19">
    <property type="entry name" value="PROTEIN ADENYLYLTRANSFERASE MJ0128-RELATED"/>
    <property type="match status" value="1"/>
</dbReference>
<proteinExistence type="inferred from homology"/>
<dbReference type="Gene3D" id="3.30.460.10">
    <property type="entry name" value="Beta Polymerase, domain 2"/>
    <property type="match status" value="1"/>
</dbReference>
<evidence type="ECO:0000256" key="8">
    <source>
        <dbReference type="ARBA" id="ARBA00022842"/>
    </source>
</evidence>
<comment type="cofactor">
    <cofactor evidence="1">
        <name>Mg(2+)</name>
        <dbReference type="ChEBI" id="CHEBI:18420"/>
    </cofactor>
</comment>
<gene>
    <name evidence="11" type="ORF">DRJ04_10135</name>
</gene>
<dbReference type="Pfam" id="PF01909">
    <property type="entry name" value="NTP_transf_2"/>
    <property type="match status" value="1"/>
</dbReference>
<dbReference type="InterPro" id="IPR002934">
    <property type="entry name" value="Polymerase_NTP_transf_dom"/>
</dbReference>
<keyword evidence="6" id="KW-0547">Nucleotide-binding</keyword>
<evidence type="ECO:0000256" key="2">
    <source>
        <dbReference type="ARBA" id="ARBA00022649"/>
    </source>
</evidence>
<evidence type="ECO:0000313" key="12">
    <source>
        <dbReference type="Proteomes" id="UP000280417"/>
    </source>
</evidence>
<feature type="domain" description="Polymerase nucleotidyl transferase" evidence="10">
    <location>
        <begin position="13"/>
        <end position="96"/>
    </location>
</feature>
<accession>A0A662D7W1</accession>
<evidence type="ECO:0000256" key="5">
    <source>
        <dbReference type="ARBA" id="ARBA00022723"/>
    </source>
</evidence>
<organism evidence="11 12">
    <name type="scientific">Aerophobetes bacterium</name>
    <dbReference type="NCBI Taxonomy" id="2030807"/>
    <lineage>
        <taxon>Bacteria</taxon>
        <taxon>Candidatus Aerophobota</taxon>
    </lineage>
</organism>
<keyword evidence="2" id="KW-1277">Toxin-antitoxin system</keyword>
<evidence type="ECO:0000259" key="10">
    <source>
        <dbReference type="Pfam" id="PF01909"/>
    </source>
</evidence>
<evidence type="ECO:0000256" key="7">
    <source>
        <dbReference type="ARBA" id="ARBA00022840"/>
    </source>
</evidence>
<keyword evidence="7" id="KW-0067">ATP-binding</keyword>
<name>A0A662D7W1_UNCAE</name>
<evidence type="ECO:0000256" key="1">
    <source>
        <dbReference type="ARBA" id="ARBA00001946"/>
    </source>
</evidence>
<comment type="caution">
    <text evidence="11">The sequence shown here is derived from an EMBL/GenBank/DDBJ whole genome shotgun (WGS) entry which is preliminary data.</text>
</comment>
<dbReference type="GO" id="GO:0016779">
    <property type="term" value="F:nucleotidyltransferase activity"/>
    <property type="evidence" value="ECO:0007669"/>
    <property type="project" value="UniProtKB-KW"/>
</dbReference>
<dbReference type="InterPro" id="IPR043519">
    <property type="entry name" value="NT_sf"/>
</dbReference>
<dbReference type="SUPFAM" id="SSF81301">
    <property type="entry name" value="Nucleotidyltransferase"/>
    <property type="match status" value="1"/>
</dbReference>
<keyword evidence="8" id="KW-0460">Magnesium</keyword>
<evidence type="ECO:0000256" key="9">
    <source>
        <dbReference type="ARBA" id="ARBA00038276"/>
    </source>
</evidence>
<dbReference type="GO" id="GO:0046872">
    <property type="term" value="F:metal ion binding"/>
    <property type="evidence" value="ECO:0007669"/>
    <property type="project" value="UniProtKB-KW"/>
</dbReference>
<dbReference type="CDD" id="cd05403">
    <property type="entry name" value="NT_KNTase_like"/>
    <property type="match status" value="1"/>
</dbReference>
<dbReference type="Proteomes" id="UP000280417">
    <property type="component" value="Unassembled WGS sequence"/>
</dbReference>
<reference evidence="11 12" key="1">
    <citation type="submission" date="2018-06" db="EMBL/GenBank/DDBJ databases">
        <title>Extensive metabolic versatility and redundancy in microbially diverse, dynamic hydrothermal sediments.</title>
        <authorList>
            <person name="Dombrowski N."/>
            <person name="Teske A."/>
            <person name="Baker B.J."/>
        </authorList>
    </citation>
    <scope>NUCLEOTIDE SEQUENCE [LARGE SCALE GENOMIC DNA]</scope>
    <source>
        <strain evidence="11">B3_G15</strain>
    </source>
</reference>
<dbReference type="AlphaFoldDB" id="A0A662D7W1"/>
<evidence type="ECO:0000256" key="3">
    <source>
        <dbReference type="ARBA" id="ARBA00022679"/>
    </source>
</evidence>
<sequence length="96" mass="11313">MKTLEEIKNILVKHKPELKQKYKVKEIGIFGSCVRKEKKINDIDILVEFEEPIGFFQFMDLEEYLEKLLSAKVDLVSKKALKPYIGKHILEETVYL</sequence>
<comment type="similarity">
    <text evidence="9">Belongs to the MntA antitoxin family.</text>
</comment>
<keyword evidence="4" id="KW-0548">Nucleotidyltransferase</keyword>
<dbReference type="InterPro" id="IPR052038">
    <property type="entry name" value="Type-VII_TA_antitoxin"/>
</dbReference>
<protein>
    <submittedName>
        <fullName evidence="11">Nucleotidyltransferase</fullName>
    </submittedName>
</protein>
<evidence type="ECO:0000256" key="6">
    <source>
        <dbReference type="ARBA" id="ARBA00022741"/>
    </source>
</evidence>
<keyword evidence="3 11" id="KW-0808">Transferase</keyword>
<dbReference type="EMBL" id="QMQA01000383">
    <property type="protein sequence ID" value="RLE09159.1"/>
    <property type="molecule type" value="Genomic_DNA"/>
</dbReference>
<dbReference type="GO" id="GO:0005524">
    <property type="term" value="F:ATP binding"/>
    <property type="evidence" value="ECO:0007669"/>
    <property type="project" value="UniProtKB-KW"/>
</dbReference>